<evidence type="ECO:0000313" key="3">
    <source>
        <dbReference type="EMBL" id="NML63930.1"/>
    </source>
</evidence>
<name>A0A7Y0FKU8_9BACT</name>
<organism evidence="3 4">
    <name type="scientific">Hymenobacter polaris</name>
    <dbReference type="NCBI Taxonomy" id="2682546"/>
    <lineage>
        <taxon>Bacteria</taxon>
        <taxon>Pseudomonadati</taxon>
        <taxon>Bacteroidota</taxon>
        <taxon>Cytophagia</taxon>
        <taxon>Cytophagales</taxon>
        <taxon>Hymenobacteraceae</taxon>
        <taxon>Hymenobacter</taxon>
    </lineage>
</organism>
<sequence length="88" mass="9875">MRYSLRFVTLLAAASCSLGSCSVFRSDVNSPNPIIAEQARRVQDLENQRNSQEAVVNSEKAKLKAIDYQIKSAKQELKARKQQVKTGY</sequence>
<reference evidence="3 4" key="1">
    <citation type="submission" date="2020-04" db="EMBL/GenBank/DDBJ databases">
        <title>Hymenobacter polaris sp. nov., isolated from Arctic soil.</title>
        <authorList>
            <person name="Dahal R.H."/>
        </authorList>
    </citation>
    <scope>NUCLEOTIDE SEQUENCE [LARGE SCALE GENOMIC DNA]</scope>
    <source>
        <strain evidence="3 4">RP-2-7</strain>
    </source>
</reference>
<gene>
    <name evidence="3" type="ORF">HHL22_01815</name>
</gene>
<protein>
    <recommendedName>
        <fullName evidence="5">SlyB protein</fullName>
    </recommendedName>
</protein>
<feature type="signal peptide" evidence="2">
    <location>
        <begin position="1"/>
        <end position="25"/>
    </location>
</feature>
<evidence type="ECO:0000256" key="1">
    <source>
        <dbReference type="SAM" id="Coils"/>
    </source>
</evidence>
<feature type="coiled-coil region" evidence="1">
    <location>
        <begin position="35"/>
        <end position="62"/>
    </location>
</feature>
<keyword evidence="2" id="KW-0732">Signal</keyword>
<keyword evidence="1" id="KW-0175">Coiled coil</keyword>
<evidence type="ECO:0000256" key="2">
    <source>
        <dbReference type="SAM" id="SignalP"/>
    </source>
</evidence>
<keyword evidence="4" id="KW-1185">Reference proteome</keyword>
<dbReference type="RefSeq" id="WP_169529259.1">
    <property type="nucleotide sequence ID" value="NZ_JABBGH010000001.1"/>
</dbReference>
<dbReference type="EMBL" id="JABBGH010000001">
    <property type="protein sequence ID" value="NML63930.1"/>
    <property type="molecule type" value="Genomic_DNA"/>
</dbReference>
<dbReference type="PROSITE" id="PS51257">
    <property type="entry name" value="PROKAR_LIPOPROTEIN"/>
    <property type="match status" value="1"/>
</dbReference>
<proteinExistence type="predicted"/>
<comment type="caution">
    <text evidence="3">The sequence shown here is derived from an EMBL/GenBank/DDBJ whole genome shotgun (WGS) entry which is preliminary data.</text>
</comment>
<dbReference type="Proteomes" id="UP000559626">
    <property type="component" value="Unassembled WGS sequence"/>
</dbReference>
<feature type="chain" id="PRO_5031367944" description="SlyB protein" evidence="2">
    <location>
        <begin position="26"/>
        <end position="88"/>
    </location>
</feature>
<accession>A0A7Y0FKU8</accession>
<evidence type="ECO:0008006" key="5">
    <source>
        <dbReference type="Google" id="ProtNLM"/>
    </source>
</evidence>
<evidence type="ECO:0000313" key="4">
    <source>
        <dbReference type="Proteomes" id="UP000559626"/>
    </source>
</evidence>
<dbReference type="AlphaFoldDB" id="A0A7Y0FKU8"/>